<sequence>MATAVEMLNISKFYPGVVATDNVSLRVDEGQILGLIGENGAGKSTMMNMLYGMTEPDIGEIRLFGKKVRIQSPNMAIKLGIGMVHQHFMLMPNLTVLQNIILGNTPTKNGLIDVKTAKEKIEEIMKKYDLPVNLDEKIYQLSVGEKQRVEIIKALYRDAKVLIMDEPTAVLTPTETDKLLVVLKQLKAQGCAIIFITHKLREVMAITDKIVVMRKGLVTGALDTAEAHTDGLSNMMVGRKVNLEIPRKEYDPGETVLEVEGLKALNQRGLPALRGVDLKVHRGEIVGIAGVEGNGQTELIETISGMLKPTEGKVLFKGEDITEYSVRKRREDGMSHIPEDRLKMGSAKDCTIRDNLILNRYYQKPYCKMGILNSGKLHDMSEQLCRDFGVKTPDSDYQLGTLSGGNMQKVIFAREMEANPDLLIAAQPTRGVDIGAIESIHKKIVEVRDSDRGVLLVSAELDEILSLSDRILVMYEGEIMAEFLRGEADERKIAVYMTGAKRQEKGGESNGE</sequence>
<protein>
    <submittedName>
        <fullName evidence="4">ABC transporter ATP-binding protein</fullName>
    </submittedName>
</protein>
<dbReference type="RefSeq" id="WP_059067385.1">
    <property type="nucleotide sequence ID" value="NZ_JAOQJX010000001.1"/>
</dbReference>
<proteinExistence type="predicted"/>
<keyword evidence="5" id="KW-1185">Reference proteome</keyword>
<dbReference type="Pfam" id="PF00005">
    <property type="entry name" value="ABC_tran"/>
    <property type="match status" value="2"/>
</dbReference>
<comment type="caution">
    <text evidence="4">The sequence shown here is derived from an EMBL/GenBank/DDBJ whole genome shotgun (WGS) entry which is preliminary data.</text>
</comment>
<dbReference type="PANTHER" id="PTHR43790:SF4">
    <property type="entry name" value="GUANOSINE IMPORT ATP-BINDING PROTEIN NUPO"/>
    <property type="match status" value="1"/>
</dbReference>
<dbReference type="InterPro" id="IPR003439">
    <property type="entry name" value="ABC_transporter-like_ATP-bd"/>
</dbReference>
<dbReference type="PROSITE" id="PS50893">
    <property type="entry name" value="ABC_TRANSPORTER_2"/>
    <property type="match status" value="2"/>
</dbReference>
<dbReference type="InterPro" id="IPR017871">
    <property type="entry name" value="ABC_transporter-like_CS"/>
</dbReference>
<dbReference type="GO" id="GO:0005524">
    <property type="term" value="F:ATP binding"/>
    <property type="evidence" value="ECO:0007669"/>
    <property type="project" value="UniProtKB-KW"/>
</dbReference>
<dbReference type="PROSITE" id="PS00211">
    <property type="entry name" value="ABC_TRANSPORTER_1"/>
    <property type="match status" value="2"/>
</dbReference>
<dbReference type="SMART" id="SM00382">
    <property type="entry name" value="AAA"/>
    <property type="match status" value="2"/>
</dbReference>
<dbReference type="PANTHER" id="PTHR43790">
    <property type="entry name" value="CARBOHYDRATE TRANSPORT ATP-BINDING PROTEIN MG119-RELATED"/>
    <property type="match status" value="1"/>
</dbReference>
<dbReference type="InterPro" id="IPR050107">
    <property type="entry name" value="ABC_carbohydrate_import_ATPase"/>
</dbReference>
<dbReference type="Gene3D" id="3.40.50.300">
    <property type="entry name" value="P-loop containing nucleotide triphosphate hydrolases"/>
    <property type="match status" value="2"/>
</dbReference>
<feature type="domain" description="ABC transporter" evidence="3">
    <location>
        <begin position="257"/>
        <end position="501"/>
    </location>
</feature>
<evidence type="ECO:0000256" key="1">
    <source>
        <dbReference type="ARBA" id="ARBA00022741"/>
    </source>
</evidence>
<organism evidence="4 5">
    <name type="scientific">Faecalicatena acetigenes</name>
    <dbReference type="NCBI Taxonomy" id="2981790"/>
    <lineage>
        <taxon>Bacteria</taxon>
        <taxon>Bacillati</taxon>
        <taxon>Bacillota</taxon>
        <taxon>Clostridia</taxon>
        <taxon>Lachnospirales</taxon>
        <taxon>Lachnospiraceae</taxon>
        <taxon>Faecalicatena</taxon>
    </lineage>
</organism>
<feature type="domain" description="ABC transporter" evidence="3">
    <location>
        <begin position="5"/>
        <end position="240"/>
    </location>
</feature>
<name>A0ABT2T754_9FIRM</name>
<gene>
    <name evidence="4" type="ORF">OCV51_00085</name>
</gene>
<dbReference type="InterPro" id="IPR027417">
    <property type="entry name" value="P-loop_NTPase"/>
</dbReference>
<keyword evidence="2 4" id="KW-0067">ATP-binding</keyword>
<dbReference type="SUPFAM" id="SSF52540">
    <property type="entry name" value="P-loop containing nucleoside triphosphate hydrolases"/>
    <property type="match status" value="2"/>
</dbReference>
<dbReference type="InterPro" id="IPR003593">
    <property type="entry name" value="AAA+_ATPase"/>
</dbReference>
<evidence type="ECO:0000256" key="2">
    <source>
        <dbReference type="ARBA" id="ARBA00022840"/>
    </source>
</evidence>
<dbReference type="CDD" id="cd03216">
    <property type="entry name" value="ABC_Carb_Monos_I"/>
    <property type="match status" value="1"/>
</dbReference>
<dbReference type="EMBL" id="JAOQJX010000001">
    <property type="protein sequence ID" value="MCU6746071.1"/>
    <property type="molecule type" value="Genomic_DNA"/>
</dbReference>
<accession>A0ABT2T754</accession>
<reference evidence="4 5" key="1">
    <citation type="journal article" date="2021" name="ISME Commun">
        <title>Automated analysis of genomic sequences facilitates high-throughput and comprehensive description of bacteria.</title>
        <authorList>
            <person name="Hitch T.C.A."/>
        </authorList>
    </citation>
    <scope>NUCLEOTIDE SEQUENCE [LARGE SCALE GENOMIC DNA]</scope>
    <source>
        <strain evidence="4 5">H2_18</strain>
    </source>
</reference>
<dbReference type="CDD" id="cd03215">
    <property type="entry name" value="ABC_Carb_Monos_II"/>
    <property type="match status" value="1"/>
</dbReference>
<evidence type="ECO:0000259" key="3">
    <source>
        <dbReference type="PROSITE" id="PS50893"/>
    </source>
</evidence>
<evidence type="ECO:0000313" key="5">
    <source>
        <dbReference type="Proteomes" id="UP001652394"/>
    </source>
</evidence>
<evidence type="ECO:0000313" key="4">
    <source>
        <dbReference type="EMBL" id="MCU6746071.1"/>
    </source>
</evidence>
<keyword evidence="1" id="KW-0547">Nucleotide-binding</keyword>
<dbReference type="Proteomes" id="UP001652394">
    <property type="component" value="Unassembled WGS sequence"/>
</dbReference>